<name>A0AA35NYZ0_9SAUR</name>
<dbReference type="Proteomes" id="UP001178461">
    <property type="component" value="Chromosome 2"/>
</dbReference>
<accession>A0AA35NYZ0</accession>
<organism evidence="1 2">
    <name type="scientific">Podarcis lilfordi</name>
    <name type="common">Lilford's wall lizard</name>
    <dbReference type="NCBI Taxonomy" id="74358"/>
    <lineage>
        <taxon>Eukaryota</taxon>
        <taxon>Metazoa</taxon>
        <taxon>Chordata</taxon>
        <taxon>Craniata</taxon>
        <taxon>Vertebrata</taxon>
        <taxon>Euteleostomi</taxon>
        <taxon>Lepidosauria</taxon>
        <taxon>Squamata</taxon>
        <taxon>Bifurcata</taxon>
        <taxon>Unidentata</taxon>
        <taxon>Episquamata</taxon>
        <taxon>Laterata</taxon>
        <taxon>Lacertibaenia</taxon>
        <taxon>Lacertidae</taxon>
        <taxon>Podarcis</taxon>
    </lineage>
</organism>
<proteinExistence type="predicted"/>
<sequence>MSWDFSQRGPKDMNLLLLHSIGSAPSLAAQNLPVSLLLPIARAAQGGPQWCTSGSQMAAVSSCRRNGRMWMLSSPAGPED</sequence>
<dbReference type="EMBL" id="OX395127">
    <property type="protein sequence ID" value="CAI5765532.1"/>
    <property type="molecule type" value="Genomic_DNA"/>
</dbReference>
<reference evidence="1" key="1">
    <citation type="submission" date="2022-12" db="EMBL/GenBank/DDBJ databases">
        <authorList>
            <person name="Alioto T."/>
            <person name="Alioto T."/>
            <person name="Gomez Garrido J."/>
        </authorList>
    </citation>
    <scope>NUCLEOTIDE SEQUENCE</scope>
</reference>
<evidence type="ECO:0000313" key="1">
    <source>
        <dbReference type="EMBL" id="CAI5765532.1"/>
    </source>
</evidence>
<gene>
    <name evidence="1" type="ORF">PODLI_1B007282</name>
</gene>
<evidence type="ECO:0000313" key="2">
    <source>
        <dbReference type="Proteomes" id="UP001178461"/>
    </source>
</evidence>
<protein>
    <submittedName>
        <fullName evidence="1">Uncharacterized protein</fullName>
    </submittedName>
</protein>
<keyword evidence="2" id="KW-1185">Reference proteome</keyword>
<dbReference type="AlphaFoldDB" id="A0AA35NYZ0"/>